<gene>
    <name evidence="7" type="ORF">JOF54_002570</name>
</gene>
<keyword evidence="4" id="KW-0560">Oxidoreductase</keyword>
<evidence type="ECO:0000313" key="7">
    <source>
        <dbReference type="EMBL" id="MBP2417648.1"/>
    </source>
</evidence>
<sequence>MAGAEPTGTAAERWRAVVQDPQLRAAVDRVVPADDWPAGWAGGVGDYLAEGGTEQEWALAGLERLVAVLAGQDFAAAPPAEQDRVLSDLGGRPGPDADLAGLLRLCWEGYYATRRSAADRADDPGWPAGLAMVGFRDLPEGVTPVEAPLPPATPAARLRAHYDAVVVGSGPGGAVAAQTLARAGRSVLVVERARPLSNAGLRGDHLHGKRNAVYRSVAGPGPQHPRLAVQEDDGGGLAERLVDGDGDAWAYGLNAYAYGGGTRLWQGMAWRFFPEDFAMASTYGNPAGATLADWPLGYDELEPYYSRAEQELGVAGEEGALTARTPRSLGYPMPAMGTEPARELLAGAAGRLGWTTGAIPLAINSVPAAGRPACVRCSSCVGHACPVDAKNGAHNTFLPRALATGNTEVVLDAEVIAVHDGPAGASVEVMTGCSGEPVLRTVRADVVVVAAGAVESARLLLASGLGNDHLGRHLHDHRFVSLRGEVDQPVKNGLGPGHSVATLDHVHAGTIPWGGGVLVDLMSVLPLTSATDPGEGVPRWGAGHKRWMREGRPHAFGVFGMGQEVPSETSAVTLAGVLDRWGRPGARLRKSVHPASREVEAGMAALGTRWLEAAGARGVRQQRGGATASAAGEHSCGTARMSDDPATGATDRFGRLWGAHRVVVCDSSLHPTNGSVNPTLTIVANALRVAERLVDDWPR</sequence>
<keyword evidence="8" id="KW-1185">Reference proteome</keyword>
<dbReference type="RefSeq" id="WP_210056404.1">
    <property type="nucleotide sequence ID" value="NZ_BAAAMH010000020.1"/>
</dbReference>
<proteinExistence type="inferred from homology"/>
<dbReference type="InterPro" id="IPR002938">
    <property type="entry name" value="FAD-bd"/>
</dbReference>
<keyword evidence="2" id="KW-0285">Flavoprotein</keyword>
<evidence type="ECO:0000259" key="6">
    <source>
        <dbReference type="PROSITE" id="PS51379"/>
    </source>
</evidence>
<dbReference type="EMBL" id="JAGIOB010000001">
    <property type="protein sequence ID" value="MBP2417648.1"/>
    <property type="molecule type" value="Genomic_DNA"/>
</dbReference>
<dbReference type="SUPFAM" id="SSF51905">
    <property type="entry name" value="FAD/NAD(P)-binding domain"/>
    <property type="match status" value="1"/>
</dbReference>
<dbReference type="InterPro" id="IPR017896">
    <property type="entry name" value="4Fe4S_Fe-S-bd"/>
</dbReference>
<dbReference type="PROSITE" id="PS51379">
    <property type="entry name" value="4FE4S_FER_2"/>
    <property type="match status" value="1"/>
</dbReference>
<evidence type="ECO:0000256" key="2">
    <source>
        <dbReference type="ARBA" id="ARBA00022630"/>
    </source>
</evidence>
<dbReference type="InterPro" id="IPR007867">
    <property type="entry name" value="GMC_OxRtase_C"/>
</dbReference>
<reference evidence="7 8" key="1">
    <citation type="submission" date="2021-03" db="EMBL/GenBank/DDBJ databases">
        <title>Sequencing the genomes of 1000 actinobacteria strains.</title>
        <authorList>
            <person name="Klenk H.-P."/>
        </authorList>
    </citation>
    <scope>NUCLEOTIDE SEQUENCE [LARGE SCALE GENOMIC DNA]</scope>
    <source>
        <strain evidence="7 8">DSM 12936</strain>
    </source>
</reference>
<organism evidence="7 8">
    <name type="scientific">Microlunatus capsulatus</name>
    <dbReference type="NCBI Taxonomy" id="99117"/>
    <lineage>
        <taxon>Bacteria</taxon>
        <taxon>Bacillati</taxon>
        <taxon>Actinomycetota</taxon>
        <taxon>Actinomycetes</taxon>
        <taxon>Propionibacteriales</taxon>
        <taxon>Propionibacteriaceae</taxon>
        <taxon>Microlunatus</taxon>
    </lineage>
</organism>
<dbReference type="PRINTS" id="PR00368">
    <property type="entry name" value="FADPNR"/>
</dbReference>
<evidence type="ECO:0000256" key="3">
    <source>
        <dbReference type="ARBA" id="ARBA00022827"/>
    </source>
</evidence>
<dbReference type="Pfam" id="PF01494">
    <property type="entry name" value="FAD_binding_3"/>
    <property type="match status" value="1"/>
</dbReference>
<dbReference type="Gene3D" id="3.50.50.60">
    <property type="entry name" value="FAD/NAD(P)-binding domain"/>
    <property type="match status" value="2"/>
</dbReference>
<feature type="domain" description="4Fe-4S ferredoxin-type" evidence="6">
    <location>
        <begin position="365"/>
        <end position="395"/>
    </location>
</feature>
<dbReference type="PANTHER" id="PTHR46056:SF12">
    <property type="entry name" value="LONG-CHAIN-ALCOHOL OXIDASE"/>
    <property type="match status" value="1"/>
</dbReference>
<dbReference type="InterPro" id="IPR036188">
    <property type="entry name" value="FAD/NAD-bd_sf"/>
</dbReference>
<feature type="region of interest" description="Disordered" evidence="5">
    <location>
        <begin position="626"/>
        <end position="647"/>
    </location>
</feature>
<name>A0ABS4Z9B2_9ACTN</name>
<keyword evidence="3" id="KW-0274">FAD</keyword>
<dbReference type="Pfam" id="PF05199">
    <property type="entry name" value="GMC_oxred_C"/>
    <property type="match status" value="1"/>
</dbReference>
<dbReference type="Pfam" id="PF00732">
    <property type="entry name" value="GMC_oxred_N"/>
    <property type="match status" value="1"/>
</dbReference>
<dbReference type="PANTHER" id="PTHR46056">
    <property type="entry name" value="LONG-CHAIN-ALCOHOL OXIDASE"/>
    <property type="match status" value="1"/>
</dbReference>
<evidence type="ECO:0000313" key="8">
    <source>
        <dbReference type="Proteomes" id="UP000758168"/>
    </source>
</evidence>
<evidence type="ECO:0000256" key="1">
    <source>
        <dbReference type="ARBA" id="ARBA00010790"/>
    </source>
</evidence>
<dbReference type="Proteomes" id="UP000758168">
    <property type="component" value="Unassembled WGS sequence"/>
</dbReference>
<evidence type="ECO:0000256" key="4">
    <source>
        <dbReference type="ARBA" id="ARBA00023002"/>
    </source>
</evidence>
<dbReference type="InterPro" id="IPR000172">
    <property type="entry name" value="GMC_OxRdtase_N"/>
</dbReference>
<accession>A0ABS4Z9B2</accession>
<protein>
    <submittedName>
        <fullName evidence="7">Choline dehydrogenase-like flavoprotein</fullName>
    </submittedName>
</protein>
<dbReference type="PRINTS" id="PR00411">
    <property type="entry name" value="PNDRDTASEI"/>
</dbReference>
<comment type="caution">
    <text evidence="7">The sequence shown here is derived from an EMBL/GenBank/DDBJ whole genome shotgun (WGS) entry which is preliminary data.</text>
</comment>
<evidence type="ECO:0000256" key="5">
    <source>
        <dbReference type="SAM" id="MobiDB-lite"/>
    </source>
</evidence>
<comment type="similarity">
    <text evidence="1">Belongs to the GMC oxidoreductase family.</text>
</comment>